<dbReference type="NCBIfam" id="NF000818">
    <property type="entry name" value="PRK00062.1"/>
    <property type="match status" value="1"/>
</dbReference>
<dbReference type="OrthoDB" id="9816013at2"/>
<dbReference type="GO" id="GO:0006782">
    <property type="term" value="P:protoporphyrinogen IX biosynthetic process"/>
    <property type="evidence" value="ECO:0007669"/>
    <property type="project" value="UniProtKB-UniRule"/>
</dbReference>
<protein>
    <recommendedName>
        <fullName evidence="7">Glutamate-1-semialdehyde 2,1-aminomutase</fullName>
        <shortName evidence="7">GSA</shortName>
        <ecNumber evidence="7">5.4.3.8</ecNumber>
    </recommendedName>
    <alternativeName>
        <fullName evidence="7">Glutamate-1-semialdehyde aminotransferase</fullName>
        <shortName evidence="7">GSA-AT</shortName>
    </alternativeName>
</protein>
<keyword evidence="9" id="KW-1185">Reference proteome</keyword>
<dbReference type="PANTHER" id="PTHR43713">
    <property type="entry name" value="GLUTAMATE-1-SEMIALDEHYDE 2,1-AMINOMUTASE"/>
    <property type="match status" value="1"/>
</dbReference>
<dbReference type="EMBL" id="CP036316">
    <property type="protein sequence ID" value="QDT64514.1"/>
    <property type="molecule type" value="Genomic_DNA"/>
</dbReference>
<name>A0A517T802_9PLAN</name>
<comment type="catalytic activity">
    <reaction evidence="7">
        <text>(S)-4-amino-5-oxopentanoate = 5-aminolevulinate</text>
        <dbReference type="Rhea" id="RHEA:14265"/>
        <dbReference type="ChEBI" id="CHEBI:57501"/>
        <dbReference type="ChEBI" id="CHEBI:356416"/>
        <dbReference type="EC" id="5.4.3.8"/>
    </reaction>
</comment>
<evidence type="ECO:0000256" key="6">
    <source>
        <dbReference type="ARBA" id="ARBA00023244"/>
    </source>
</evidence>
<dbReference type="SUPFAM" id="SSF53383">
    <property type="entry name" value="PLP-dependent transferases"/>
    <property type="match status" value="1"/>
</dbReference>
<dbReference type="CDD" id="cd00610">
    <property type="entry name" value="OAT_like"/>
    <property type="match status" value="1"/>
</dbReference>
<evidence type="ECO:0000256" key="4">
    <source>
        <dbReference type="ARBA" id="ARBA00022898"/>
    </source>
</evidence>
<organism evidence="8 9">
    <name type="scientific">Calycomorphotria hydatis</name>
    <dbReference type="NCBI Taxonomy" id="2528027"/>
    <lineage>
        <taxon>Bacteria</taxon>
        <taxon>Pseudomonadati</taxon>
        <taxon>Planctomycetota</taxon>
        <taxon>Planctomycetia</taxon>
        <taxon>Planctomycetales</taxon>
        <taxon>Planctomycetaceae</taxon>
        <taxon>Calycomorphotria</taxon>
    </lineage>
</organism>
<dbReference type="FunFam" id="3.40.640.10:FF:000021">
    <property type="entry name" value="Glutamate-1-semialdehyde 2,1-aminomutase"/>
    <property type="match status" value="1"/>
</dbReference>
<comment type="subcellular location">
    <subcellularLocation>
        <location evidence="7">Cytoplasm</location>
    </subcellularLocation>
</comment>
<comment type="pathway">
    <text evidence="2">Porphyrin-containing compound metabolism; protoporphyrin-IX biosynthesis; 5-aminolevulinate from L-glutamyl-tRNA(Glu): step 2/2.</text>
</comment>
<comment type="similarity">
    <text evidence="3 7">Belongs to the class-III pyridoxal-phosphate-dependent aminotransferase family. HemL subfamily.</text>
</comment>
<gene>
    <name evidence="7 8" type="primary">hemL</name>
    <name evidence="8" type="ORF">V22_17490</name>
</gene>
<comment type="cofactor">
    <cofactor evidence="1 7">
        <name>pyridoxal 5'-phosphate</name>
        <dbReference type="ChEBI" id="CHEBI:597326"/>
    </cofactor>
</comment>
<dbReference type="InterPro" id="IPR004639">
    <property type="entry name" value="4pyrrol_synth_GluAld_NH2Trfase"/>
</dbReference>
<dbReference type="InterPro" id="IPR015424">
    <property type="entry name" value="PyrdxlP-dep_Trfase"/>
</dbReference>
<dbReference type="GO" id="GO:0030170">
    <property type="term" value="F:pyridoxal phosphate binding"/>
    <property type="evidence" value="ECO:0007669"/>
    <property type="project" value="InterPro"/>
</dbReference>
<dbReference type="InterPro" id="IPR015421">
    <property type="entry name" value="PyrdxlP-dep_Trfase_major"/>
</dbReference>
<dbReference type="InterPro" id="IPR015422">
    <property type="entry name" value="PyrdxlP-dep_Trfase_small"/>
</dbReference>
<dbReference type="EC" id="5.4.3.8" evidence="7"/>
<keyword evidence="7" id="KW-0963">Cytoplasm</keyword>
<dbReference type="KEGG" id="chya:V22_17490"/>
<proteinExistence type="inferred from homology"/>
<dbReference type="Proteomes" id="UP000319976">
    <property type="component" value="Chromosome"/>
</dbReference>
<evidence type="ECO:0000256" key="5">
    <source>
        <dbReference type="ARBA" id="ARBA00023235"/>
    </source>
</evidence>
<accession>A0A517T802</accession>
<dbReference type="GO" id="GO:0042286">
    <property type="term" value="F:glutamate-1-semialdehyde 2,1-aminomutase activity"/>
    <property type="evidence" value="ECO:0007669"/>
    <property type="project" value="UniProtKB-UniRule"/>
</dbReference>
<comment type="subunit">
    <text evidence="7">Homodimer.</text>
</comment>
<dbReference type="PANTHER" id="PTHR43713:SF3">
    <property type="entry name" value="GLUTAMATE-1-SEMIALDEHYDE 2,1-AMINOMUTASE 1, CHLOROPLASTIC-RELATED"/>
    <property type="match status" value="1"/>
</dbReference>
<evidence type="ECO:0000256" key="3">
    <source>
        <dbReference type="ARBA" id="ARBA00008981"/>
    </source>
</evidence>
<dbReference type="Gene3D" id="3.90.1150.10">
    <property type="entry name" value="Aspartate Aminotransferase, domain 1"/>
    <property type="match status" value="1"/>
</dbReference>
<dbReference type="GO" id="GO:0005737">
    <property type="term" value="C:cytoplasm"/>
    <property type="evidence" value="ECO:0007669"/>
    <property type="project" value="UniProtKB-SubCell"/>
</dbReference>
<evidence type="ECO:0000313" key="8">
    <source>
        <dbReference type="EMBL" id="QDT64514.1"/>
    </source>
</evidence>
<evidence type="ECO:0000256" key="1">
    <source>
        <dbReference type="ARBA" id="ARBA00001933"/>
    </source>
</evidence>
<sequence length="429" mass="45406">MALDHHRSQQEFQRAKAVIPGGVNSPARAFGAVGGEPLLIESGQGPVLTDIDGNEYLDYIGSWGPHILGHRHPAVMSAIGEALSKGTSFGAPTVYETELAELVVDAVPSVEKVRMVNSGTEAGMSTIRLARGYTERSQIVKFAGCYHGHVDSLLVQAGSGALTHGVPNSPGVPEGCTADTLVLPYNDPQRLEELFQEQGDEIAIVLLEPVVGNMGLVSPDAEFLSTARRLCTKHGALLGFDEVMTGFRLSYGGAQELLGVTPDVTMLGKVIGGGMPVGAYGGRAEIMDTVSPVGPVYQAGTLSGNPVAMACGIATLKTLKAENPYPRLDELGGKLADGLHQKAEAAGIPHSIGRVGSMLTLFFTPNPVCNLHDAQRCDTKRFAKFFWGMLERGVYLPCSQFEAMFVSTALTEEMIDRTIAAAGEVLAEL</sequence>
<dbReference type="HAMAP" id="MF_00375">
    <property type="entry name" value="HemL_aminotrans_3"/>
    <property type="match status" value="1"/>
</dbReference>
<dbReference type="NCBIfam" id="TIGR00713">
    <property type="entry name" value="hemL"/>
    <property type="match status" value="1"/>
</dbReference>
<keyword evidence="4 7" id="KW-0663">Pyridoxal phosphate</keyword>
<dbReference type="Pfam" id="PF00202">
    <property type="entry name" value="Aminotran_3"/>
    <property type="match status" value="1"/>
</dbReference>
<dbReference type="UniPathway" id="UPA00251">
    <property type="reaction ID" value="UER00317"/>
</dbReference>
<dbReference type="GO" id="GO:0008483">
    <property type="term" value="F:transaminase activity"/>
    <property type="evidence" value="ECO:0007669"/>
    <property type="project" value="InterPro"/>
</dbReference>
<dbReference type="AlphaFoldDB" id="A0A517T802"/>
<evidence type="ECO:0000256" key="7">
    <source>
        <dbReference type="HAMAP-Rule" id="MF_00375"/>
    </source>
</evidence>
<reference evidence="8 9" key="1">
    <citation type="submission" date="2019-02" db="EMBL/GenBank/DDBJ databases">
        <title>Deep-cultivation of Planctomycetes and their phenomic and genomic characterization uncovers novel biology.</title>
        <authorList>
            <person name="Wiegand S."/>
            <person name="Jogler M."/>
            <person name="Boedeker C."/>
            <person name="Pinto D."/>
            <person name="Vollmers J."/>
            <person name="Rivas-Marin E."/>
            <person name="Kohn T."/>
            <person name="Peeters S.H."/>
            <person name="Heuer A."/>
            <person name="Rast P."/>
            <person name="Oberbeckmann S."/>
            <person name="Bunk B."/>
            <person name="Jeske O."/>
            <person name="Meyerdierks A."/>
            <person name="Storesund J.E."/>
            <person name="Kallscheuer N."/>
            <person name="Luecker S."/>
            <person name="Lage O.M."/>
            <person name="Pohl T."/>
            <person name="Merkel B.J."/>
            <person name="Hornburger P."/>
            <person name="Mueller R.-W."/>
            <person name="Bruemmer F."/>
            <person name="Labrenz M."/>
            <person name="Spormann A.M."/>
            <person name="Op den Camp H."/>
            <person name="Overmann J."/>
            <person name="Amann R."/>
            <person name="Jetten M.S.M."/>
            <person name="Mascher T."/>
            <person name="Medema M.H."/>
            <person name="Devos D.P."/>
            <person name="Kaster A.-K."/>
            <person name="Ovreas L."/>
            <person name="Rohde M."/>
            <person name="Galperin M.Y."/>
            <person name="Jogler C."/>
        </authorList>
    </citation>
    <scope>NUCLEOTIDE SEQUENCE [LARGE SCALE GENOMIC DNA]</scope>
    <source>
        <strain evidence="8 9">V22</strain>
    </source>
</reference>
<evidence type="ECO:0000313" key="9">
    <source>
        <dbReference type="Proteomes" id="UP000319976"/>
    </source>
</evidence>
<dbReference type="RefSeq" id="WP_145261735.1">
    <property type="nucleotide sequence ID" value="NZ_CP036316.1"/>
</dbReference>
<dbReference type="InterPro" id="IPR005814">
    <property type="entry name" value="Aminotrans_3"/>
</dbReference>
<feature type="modified residue" description="N6-(pyridoxal phosphate)lysine" evidence="7">
    <location>
        <position position="269"/>
    </location>
</feature>
<keyword evidence="6 7" id="KW-0627">Porphyrin biosynthesis</keyword>
<evidence type="ECO:0000256" key="2">
    <source>
        <dbReference type="ARBA" id="ARBA00004819"/>
    </source>
</evidence>
<dbReference type="Gene3D" id="3.40.640.10">
    <property type="entry name" value="Type I PLP-dependent aspartate aminotransferase-like (Major domain)"/>
    <property type="match status" value="1"/>
</dbReference>
<keyword evidence="5 7" id="KW-0413">Isomerase</keyword>